<keyword evidence="2" id="KW-0815">Transposition</keyword>
<sequence>MATVAQTAYPTLPANFSLKLLNKQYQPTNYELEWLSTIRKPIQRLGFLVQLKTLQRLGYVVSPLDCPDTLIKYLAKLTGITTLPSAKDWAAYIKSTARTKHLAQIREFVGVKLLQEADWAWLKTVARRAALVKDAVNDILNVSLEELIHHRFELPGFTRLLRLARTARNEVNTEYYRAIYDELRPESRAELDQLLIKDVNESYSAWQRLKREPKKPSAREIRSYIQHVTWLKSLSEQMPQIRLPATKLSQFMLEARALDAKDMRELKPLKRYALAVLLIRGQHGKALDDVADIMIRILRGLESVAKKNYDQHILNRQKESEALVSGYFDAMAAFGSEGTAEERIDAIQKTFSPDLTTQMAKCQEYLAAVAHGFLPFMLQPYHQKRSLLFLCLEAMELRSTSTDQSTISLIANLQSLRNSHKEMLPVSQLQSDELDLLTLLSPQWQNIIRRDVAGNALYHRKLYELACFSMIRRELQSGDLHVVHAREYDDYREDLVSWEEYQQEIDRYAQEVEQPVNDAERFVTELQQELSELATTVDLTFPGNSHAQFIDGRLSLKKSNTARPVAAVQRLDTAIVDGMEPSSIVDILTDCEHWLELHKLIHTAAGNQVKIEFPEQRFLTTLFCYGCNLGPAQTSRSVKGFTQKQVAWLNLRHVTEERLEKALTKVVNAYNQFDLPKYWGSGKHASADGTKWELYEQNLMSEFHIRYGGYGGIGYYHVSDTYIALFSHFIPCGTYEGVHILDIVQKNDSDIQPDTLHGDTQSQSYTVFGLAHLLGIKLMPRIRNIQDLSLYRPSKDTKYQHIDALFKGSIDFDLIQARLPDMLRVVVSIKLGRITPSTLLKRLGTFSRKNKLYFAFRELGRLIRTMFLLNYIDNHELRQLIHAETNKSEAFNNFTKWLFFGNDGIIAENIRHEQQKIVKYNQLVANMVILYNTEKMTKLLKKLAEAGHEVTPETLAGLSPYRTSHINRYGDYHIDINRKTEPLDFTVKVIE</sequence>
<keyword evidence="8" id="KW-1185">Reference proteome</keyword>
<keyword evidence="4" id="KW-0233">DNA recombination</keyword>
<dbReference type="PATRIC" id="fig|336831.14.peg.3158"/>
<comment type="similarity">
    <text evidence="1">Belongs to the transposase 7 family.</text>
</comment>
<dbReference type="Pfam" id="PF01526">
    <property type="entry name" value="DDE_Tnp_Tn3"/>
    <property type="match status" value="1"/>
</dbReference>
<dbReference type="GO" id="GO:0006313">
    <property type="term" value="P:DNA transposition"/>
    <property type="evidence" value="ECO:0007669"/>
    <property type="project" value="InterPro"/>
</dbReference>
<evidence type="ECO:0000256" key="1">
    <source>
        <dbReference type="ARBA" id="ARBA00009402"/>
    </source>
</evidence>
<dbReference type="OrthoDB" id="5292689at2"/>
<evidence type="ECO:0000259" key="5">
    <source>
        <dbReference type="Pfam" id="PF01526"/>
    </source>
</evidence>
<dbReference type="InterPro" id="IPR025296">
    <property type="entry name" value="DUF4158"/>
</dbReference>
<organism evidence="7 8">
    <name type="scientific">Arsukibacterium ikkense</name>
    <dbReference type="NCBI Taxonomy" id="336831"/>
    <lineage>
        <taxon>Bacteria</taxon>
        <taxon>Pseudomonadati</taxon>
        <taxon>Pseudomonadota</taxon>
        <taxon>Gammaproteobacteria</taxon>
        <taxon>Chromatiales</taxon>
        <taxon>Chromatiaceae</taxon>
        <taxon>Arsukibacterium</taxon>
    </lineage>
</organism>
<protein>
    <submittedName>
        <fullName evidence="7">Transposase</fullName>
    </submittedName>
</protein>
<gene>
    <name evidence="7" type="ORF">WG68_04215</name>
</gene>
<evidence type="ECO:0000313" key="7">
    <source>
        <dbReference type="EMBL" id="KKO46524.1"/>
    </source>
</evidence>
<dbReference type="Pfam" id="PF13700">
    <property type="entry name" value="DUF4158"/>
    <property type="match status" value="1"/>
</dbReference>
<comment type="caution">
    <text evidence="7">The sequence shown here is derived from an EMBL/GenBank/DDBJ whole genome shotgun (WGS) entry which is preliminary data.</text>
</comment>
<dbReference type="GO" id="GO:0003677">
    <property type="term" value="F:DNA binding"/>
    <property type="evidence" value="ECO:0007669"/>
    <property type="project" value="UniProtKB-KW"/>
</dbReference>
<evidence type="ECO:0000256" key="3">
    <source>
        <dbReference type="ARBA" id="ARBA00023125"/>
    </source>
</evidence>
<dbReference type="NCBIfam" id="NF033527">
    <property type="entry name" value="transpos_Tn3"/>
    <property type="match status" value="1"/>
</dbReference>
<name>A0A0M2V7W8_9GAMM</name>
<dbReference type="Proteomes" id="UP000034228">
    <property type="component" value="Unassembled WGS sequence"/>
</dbReference>
<feature type="domain" description="Tn3 transposase DDE" evidence="5">
    <location>
        <begin position="586"/>
        <end position="972"/>
    </location>
</feature>
<evidence type="ECO:0000313" key="8">
    <source>
        <dbReference type="Proteomes" id="UP000034228"/>
    </source>
</evidence>
<evidence type="ECO:0000256" key="4">
    <source>
        <dbReference type="ARBA" id="ARBA00023172"/>
    </source>
</evidence>
<dbReference type="InterPro" id="IPR047653">
    <property type="entry name" value="Tn3-like_transpos"/>
</dbReference>
<keyword evidence="3" id="KW-0238">DNA-binding</keyword>
<reference evidence="7 8" key="1">
    <citation type="submission" date="2015-03" db="EMBL/GenBank/DDBJ databases">
        <title>Draft genome sequences of two protease-producing strains of Arsukibacterium isolated from two cold and alkaline environments.</title>
        <authorList>
            <person name="Lylloff J.E."/>
            <person name="Skov L.B."/>
            <person name="Jepsen M."/>
            <person name="Hallin P.F."/>
            <person name="Sorensen S.J."/>
            <person name="Stougaard P."/>
            <person name="Glaring M.A."/>
        </authorList>
    </citation>
    <scope>NUCLEOTIDE SEQUENCE [LARGE SCALE GENOMIC DNA]</scope>
    <source>
        <strain evidence="7 8">GCM72</strain>
    </source>
</reference>
<evidence type="ECO:0000259" key="6">
    <source>
        <dbReference type="Pfam" id="PF13700"/>
    </source>
</evidence>
<dbReference type="InterPro" id="IPR002513">
    <property type="entry name" value="Tn3_Tnp_DDE_dom"/>
</dbReference>
<dbReference type="GO" id="GO:0004803">
    <property type="term" value="F:transposase activity"/>
    <property type="evidence" value="ECO:0007669"/>
    <property type="project" value="InterPro"/>
</dbReference>
<evidence type="ECO:0000256" key="2">
    <source>
        <dbReference type="ARBA" id="ARBA00022578"/>
    </source>
</evidence>
<dbReference type="EMBL" id="LAHO01000003">
    <property type="protein sequence ID" value="KKO46524.1"/>
    <property type="molecule type" value="Genomic_DNA"/>
</dbReference>
<feature type="domain" description="DUF4158" evidence="6">
    <location>
        <begin position="6"/>
        <end position="166"/>
    </location>
</feature>
<accession>A0A0M2V7W8</accession>
<dbReference type="AlphaFoldDB" id="A0A0M2V7W8"/>
<dbReference type="STRING" id="336831.WG68_04215"/>
<proteinExistence type="inferred from homology"/>
<dbReference type="RefSeq" id="WP_046556413.1">
    <property type="nucleotide sequence ID" value="NZ_LAHO01000003.1"/>
</dbReference>